<evidence type="ECO:0000313" key="2">
    <source>
        <dbReference type="EMBL" id="AEX62292.1"/>
    </source>
</evidence>
<gene>
    <name evidence="2" type="ORF">mv_L87</name>
</gene>
<evidence type="ECO:0000259" key="1">
    <source>
        <dbReference type="Pfam" id="PF01048"/>
    </source>
</evidence>
<protein>
    <submittedName>
        <fullName evidence="2">Putative purine phosphorylase</fullName>
    </submittedName>
</protein>
<dbReference type="InterPro" id="IPR035994">
    <property type="entry name" value="Nucleoside_phosphorylase_sf"/>
</dbReference>
<reference evidence="2" key="1">
    <citation type="submission" date="2011-10" db="EMBL/GenBank/DDBJ databases">
        <title>Provirophages and transpovirons: unique mobilome of giant viruses.</title>
        <authorList>
            <person name="Desnues C."/>
            <person name="LaScola B."/>
            <person name="Yutin N."/>
            <person name="Fournous G."/>
            <person name="Koonin E."/>
            <person name="Raoult D."/>
        </authorList>
    </citation>
    <scope>NUCLEOTIDE SEQUENCE</scope>
    <source>
        <strain evidence="2">Mv13-mv</strain>
    </source>
</reference>
<name>H2ED19_9VIRU</name>
<dbReference type="InterPro" id="IPR000845">
    <property type="entry name" value="Nucleoside_phosphorylase_d"/>
</dbReference>
<sequence>MNTPYITPEKLLFKSHLPIEVDVAFICFCPMPSIFEKYKIDVELKNRLFLHTHNSHILFGQYLDYKFIVVSEVYGGPIGVTTVEELKYYGIKKIIGLGFVGSFDNNIKTGDIVFAEKSLIELGTTPHYLTVKNDYTFPSLDLNINSIKTCIWTTNVLYREYRDDILFAMERGCKVVNMDTSHLYASCQLLAILCAYYAIVSDVININPQLIDSEEKSENNWDNDLTATINGNLSPVSQSMSILVESLLDSVFKN</sequence>
<dbReference type="GO" id="GO:0003824">
    <property type="term" value="F:catalytic activity"/>
    <property type="evidence" value="ECO:0007669"/>
    <property type="project" value="InterPro"/>
</dbReference>
<dbReference type="GO" id="GO:0009116">
    <property type="term" value="P:nucleoside metabolic process"/>
    <property type="evidence" value="ECO:0007669"/>
    <property type="project" value="InterPro"/>
</dbReference>
<accession>H2ED19</accession>
<feature type="domain" description="Nucleoside phosphorylase" evidence="1">
    <location>
        <begin position="43"/>
        <end position="215"/>
    </location>
</feature>
<dbReference type="SUPFAM" id="SSF53167">
    <property type="entry name" value="Purine and uridine phosphorylases"/>
    <property type="match status" value="1"/>
</dbReference>
<proteinExistence type="predicted"/>
<dbReference type="EMBL" id="JN885995">
    <property type="protein sequence ID" value="AEX62292.1"/>
    <property type="molecule type" value="Genomic_DNA"/>
</dbReference>
<organism evidence="2">
    <name type="scientific">Moumouvirus sp. 'Monve'</name>
    <dbReference type="NCBI Taxonomy" id="1128131"/>
    <lineage>
        <taxon>Viruses</taxon>
        <taxon>Varidnaviria</taxon>
        <taxon>Bamfordvirae</taxon>
        <taxon>Nucleocytoviricota</taxon>
        <taxon>Megaviricetes</taxon>
        <taxon>Imitervirales</taxon>
        <taxon>Mimiviridae</taxon>
        <taxon>Megamimivirinae</taxon>
        <taxon>Moumouvirus</taxon>
    </lineage>
</organism>
<dbReference type="Pfam" id="PF01048">
    <property type="entry name" value="PNP_UDP_1"/>
    <property type="match status" value="1"/>
</dbReference>
<dbReference type="Gene3D" id="3.40.50.1580">
    <property type="entry name" value="Nucleoside phosphorylase domain"/>
    <property type="match status" value="1"/>
</dbReference>